<accession>A0AAQ3KJ17</accession>
<dbReference type="PANTHER" id="PTHR33172:SF91">
    <property type="entry name" value="PROTEIN OXIDATIVE STRESS 3 LIKE 5"/>
    <property type="match status" value="1"/>
</dbReference>
<dbReference type="EMBL" id="CP136894">
    <property type="protein sequence ID" value="WOL08555.1"/>
    <property type="molecule type" value="Genomic_DNA"/>
</dbReference>
<feature type="compositionally biased region" description="Acidic residues" evidence="3">
    <location>
        <begin position="67"/>
        <end position="76"/>
    </location>
</feature>
<evidence type="ECO:0000256" key="3">
    <source>
        <dbReference type="SAM" id="MobiDB-lite"/>
    </source>
</evidence>
<dbReference type="GO" id="GO:0005634">
    <property type="term" value="C:nucleus"/>
    <property type="evidence" value="ECO:0007669"/>
    <property type="project" value="UniProtKB-SubCell"/>
</dbReference>
<evidence type="ECO:0000256" key="2">
    <source>
        <dbReference type="ARBA" id="ARBA00023242"/>
    </source>
</evidence>
<feature type="region of interest" description="Disordered" evidence="3">
    <location>
        <begin position="152"/>
        <end position="203"/>
    </location>
</feature>
<dbReference type="GO" id="GO:0006950">
    <property type="term" value="P:response to stress"/>
    <property type="evidence" value="ECO:0007669"/>
    <property type="project" value="UniProtKB-ARBA"/>
</dbReference>
<evidence type="ECO:0000256" key="1">
    <source>
        <dbReference type="ARBA" id="ARBA00004123"/>
    </source>
</evidence>
<organism evidence="4 5">
    <name type="scientific">Canna indica</name>
    <name type="common">Indian-shot</name>
    <dbReference type="NCBI Taxonomy" id="4628"/>
    <lineage>
        <taxon>Eukaryota</taxon>
        <taxon>Viridiplantae</taxon>
        <taxon>Streptophyta</taxon>
        <taxon>Embryophyta</taxon>
        <taxon>Tracheophyta</taxon>
        <taxon>Spermatophyta</taxon>
        <taxon>Magnoliopsida</taxon>
        <taxon>Liliopsida</taxon>
        <taxon>Zingiberales</taxon>
        <taxon>Cannaceae</taxon>
        <taxon>Canna</taxon>
    </lineage>
</organism>
<protein>
    <submittedName>
        <fullName evidence="4">Uncharacterized protein</fullName>
    </submittedName>
</protein>
<dbReference type="AlphaFoldDB" id="A0AAQ3KJ17"/>
<dbReference type="PANTHER" id="PTHR33172">
    <property type="entry name" value="OS08G0516900 PROTEIN"/>
    <property type="match status" value="1"/>
</dbReference>
<sequence length="203" mass="22492">MSSLVLSGVGLKVDHVPLPGYLHAAETTTTPLQEETQVTEVVAVRKRNVFCLQEGYCSSSETSSVGDGEDEDEDEAESKKREGAFGCFDSLEESLPIKRRGLSNFFSGKSKSFVSLSDIAANAKVNELAKPENPFNKRRRILMAYKTGRASYLPPLVSPDHALDEEEEDEDDEEEEDERCSSNEDGQGKNTDRFRTSSVLLPY</sequence>
<evidence type="ECO:0000313" key="4">
    <source>
        <dbReference type="EMBL" id="WOL08555.1"/>
    </source>
</evidence>
<proteinExistence type="predicted"/>
<dbReference type="InterPro" id="IPR051992">
    <property type="entry name" value="OxStress_Response_Reg"/>
</dbReference>
<feature type="compositionally biased region" description="Basic and acidic residues" evidence="3">
    <location>
        <begin position="179"/>
        <end position="195"/>
    </location>
</feature>
<dbReference type="Proteomes" id="UP001327560">
    <property type="component" value="Chromosome 5"/>
</dbReference>
<feature type="region of interest" description="Disordered" evidence="3">
    <location>
        <begin position="58"/>
        <end position="83"/>
    </location>
</feature>
<evidence type="ECO:0000313" key="5">
    <source>
        <dbReference type="Proteomes" id="UP001327560"/>
    </source>
</evidence>
<comment type="subcellular location">
    <subcellularLocation>
        <location evidence="1">Nucleus</location>
    </subcellularLocation>
</comment>
<name>A0AAQ3KJ17_9LILI</name>
<feature type="compositionally biased region" description="Acidic residues" evidence="3">
    <location>
        <begin position="163"/>
        <end position="178"/>
    </location>
</feature>
<reference evidence="4 5" key="1">
    <citation type="submission" date="2023-10" db="EMBL/GenBank/DDBJ databases">
        <title>Chromosome-scale genome assembly provides insights into flower coloration mechanisms of Canna indica.</title>
        <authorList>
            <person name="Li C."/>
        </authorList>
    </citation>
    <scope>NUCLEOTIDE SEQUENCE [LARGE SCALE GENOMIC DNA]</scope>
    <source>
        <tissue evidence="4">Flower</tissue>
    </source>
</reference>
<keyword evidence="5" id="KW-1185">Reference proteome</keyword>
<keyword evidence="2" id="KW-0539">Nucleus</keyword>
<gene>
    <name evidence="4" type="ORF">Cni_G17308</name>
</gene>